<comment type="caution">
    <text evidence="1">The sequence shown here is derived from an EMBL/GenBank/DDBJ whole genome shotgun (WGS) entry which is preliminary data.</text>
</comment>
<gene>
    <name evidence="1" type="ORF">FWK35_00039358</name>
</gene>
<reference evidence="1 2" key="1">
    <citation type="submission" date="2019-08" db="EMBL/GenBank/DDBJ databases">
        <title>Whole genome of Aphis craccivora.</title>
        <authorList>
            <person name="Voronova N.V."/>
            <person name="Shulinski R.S."/>
            <person name="Bandarenka Y.V."/>
            <person name="Zhorov D.G."/>
            <person name="Warner D."/>
        </authorList>
    </citation>
    <scope>NUCLEOTIDE SEQUENCE [LARGE SCALE GENOMIC DNA]</scope>
    <source>
        <strain evidence="1">180601</strain>
        <tissue evidence="1">Whole Body</tissue>
    </source>
</reference>
<evidence type="ECO:0000313" key="2">
    <source>
        <dbReference type="Proteomes" id="UP000478052"/>
    </source>
</evidence>
<sequence length="391" mass="41072">MTRVRVCVRWDADHKTTLSRAGSRSRRVRRSDAVRHSSVSSVVNSWLREIRARLSAQMPFEFKRPLRGTVSYSPPKPQVTAVVRPLPVGVGVCVWGPVAGVDSVRCGLFRLGVAVALRTVYPCCGIVVGSGGVFSYTDSMSTSSGGPISMSRSSSSSSSGNISISTGLEAEESGCSVTSAVPVGVNSGASVSGTWMLVASSGFGVVVGGGVCCAGFSRRYCWEVACCSAFLLSRCCWSRAAFRRARAFGGALAASWLVVVGVGVAGAPLAGGVDVVDVRGRGTGAAINGWGGGSEQPHGRWHGGWLRCASWVCGLSWAPGPVGYRGCRVYVGRPAEDRRAIVPPAGVGCPQHRVPAQLRSGHPAYPCCRCRVDGCLRVCNLQQLLYSTYAY</sequence>
<name>A0A6G0VS04_APHCR</name>
<dbReference type="Proteomes" id="UP000478052">
    <property type="component" value="Unassembled WGS sequence"/>
</dbReference>
<accession>A0A6G0VS04</accession>
<organism evidence="1 2">
    <name type="scientific">Aphis craccivora</name>
    <name type="common">Cowpea aphid</name>
    <dbReference type="NCBI Taxonomy" id="307492"/>
    <lineage>
        <taxon>Eukaryota</taxon>
        <taxon>Metazoa</taxon>
        <taxon>Ecdysozoa</taxon>
        <taxon>Arthropoda</taxon>
        <taxon>Hexapoda</taxon>
        <taxon>Insecta</taxon>
        <taxon>Pterygota</taxon>
        <taxon>Neoptera</taxon>
        <taxon>Paraneoptera</taxon>
        <taxon>Hemiptera</taxon>
        <taxon>Sternorrhyncha</taxon>
        <taxon>Aphidomorpha</taxon>
        <taxon>Aphidoidea</taxon>
        <taxon>Aphididae</taxon>
        <taxon>Aphidini</taxon>
        <taxon>Aphis</taxon>
        <taxon>Aphis</taxon>
    </lineage>
</organism>
<dbReference type="AlphaFoldDB" id="A0A6G0VS04"/>
<proteinExistence type="predicted"/>
<protein>
    <submittedName>
        <fullName evidence="1">Uncharacterized protein</fullName>
    </submittedName>
</protein>
<evidence type="ECO:0000313" key="1">
    <source>
        <dbReference type="EMBL" id="KAF0707116.1"/>
    </source>
</evidence>
<feature type="non-terminal residue" evidence="1">
    <location>
        <position position="391"/>
    </location>
</feature>
<keyword evidence="2" id="KW-1185">Reference proteome</keyword>
<dbReference type="EMBL" id="VUJU01012661">
    <property type="protein sequence ID" value="KAF0707116.1"/>
    <property type="molecule type" value="Genomic_DNA"/>
</dbReference>